<comment type="caution">
    <text evidence="1">The sequence shown here is derived from an EMBL/GenBank/DDBJ whole genome shotgun (WGS) entry which is preliminary data.</text>
</comment>
<reference evidence="1 2" key="1">
    <citation type="submission" date="2017-09" db="EMBL/GenBank/DDBJ databases">
        <authorList>
            <person name="Girard L."/>
            <person name="Lami R."/>
            <person name="Suzuki M."/>
            <person name="Baudart J."/>
        </authorList>
    </citation>
    <scope>NUCLEOTIDE SEQUENCE [LARGE SCALE GENOMIC DNA]</scope>
    <source>
        <strain evidence="1 2">17LN0615E</strain>
    </source>
</reference>
<sequence>MNTNTFKNGKSTVIKTDTQEARDIVCSPSTHHRAVNLIGQTFGRLTVVHAAKRRAGRAEQRWKCKCECGSGYVLVRSNSLTSGHTVSCGCSSREVAAVKAVKQFTTHGLFSHPLYQTWTSMRARCYRETATGYKSYGAKGVKVCERWRDSKTGFKRFLEDMGEKPTADHTLDRINPFGHYTPLNCRWATPEQQAKNTRRAWINGGQLGWT</sequence>
<gene>
    <name evidence="1" type="ORF">COR51_03755</name>
</gene>
<name>A0ABX5DJR8_9VIBR</name>
<keyword evidence="2" id="KW-1185">Reference proteome</keyword>
<evidence type="ECO:0000313" key="2">
    <source>
        <dbReference type="Proteomes" id="UP000238163"/>
    </source>
</evidence>
<reference evidence="1 2" key="2">
    <citation type="submission" date="2018-03" db="EMBL/GenBank/DDBJ databases">
        <title>Genetic Diversity and Phenotypic Plasticity of AHL Mediated Quorum Sensing in Environmental Strains of Vibrio mediterranei.</title>
        <authorList>
            <person name="Lantoine F."/>
            <person name="Vouve F."/>
        </authorList>
    </citation>
    <scope>NUCLEOTIDE SEQUENCE [LARGE SCALE GENOMIC DNA]</scope>
    <source>
        <strain evidence="1 2">17LN0615E</strain>
    </source>
</reference>
<accession>A0ABX5DJR8</accession>
<dbReference type="RefSeq" id="WP_096441717.1">
    <property type="nucleotide sequence ID" value="NZ_NWTN01000001.1"/>
</dbReference>
<dbReference type="EMBL" id="NWTN01000001">
    <property type="protein sequence ID" value="PRQ69705.1"/>
    <property type="molecule type" value="Genomic_DNA"/>
</dbReference>
<organism evidence="1 2">
    <name type="scientific">Vibrio mediterranei</name>
    <dbReference type="NCBI Taxonomy" id="689"/>
    <lineage>
        <taxon>Bacteria</taxon>
        <taxon>Pseudomonadati</taxon>
        <taxon>Pseudomonadota</taxon>
        <taxon>Gammaproteobacteria</taxon>
        <taxon>Vibrionales</taxon>
        <taxon>Vibrionaceae</taxon>
        <taxon>Vibrio</taxon>
    </lineage>
</organism>
<proteinExistence type="predicted"/>
<protein>
    <recommendedName>
        <fullName evidence="3">AP2 domain-containing protein</fullName>
    </recommendedName>
</protein>
<evidence type="ECO:0000313" key="1">
    <source>
        <dbReference type="EMBL" id="PRQ69705.1"/>
    </source>
</evidence>
<dbReference type="Proteomes" id="UP000238163">
    <property type="component" value="Unassembled WGS sequence"/>
</dbReference>
<evidence type="ECO:0008006" key="3">
    <source>
        <dbReference type="Google" id="ProtNLM"/>
    </source>
</evidence>